<feature type="compositionally biased region" description="Polar residues" evidence="1">
    <location>
        <begin position="827"/>
        <end position="839"/>
    </location>
</feature>
<gene>
    <name evidence="3" type="ORF">NCTC10376_00922</name>
</gene>
<dbReference type="EMBL" id="UGTW01000001">
    <property type="protein sequence ID" value="SUC15084.1"/>
    <property type="molecule type" value="Genomic_DNA"/>
</dbReference>
<reference evidence="3 4" key="1">
    <citation type="submission" date="2018-06" db="EMBL/GenBank/DDBJ databases">
        <authorList>
            <consortium name="Pathogen Informatics"/>
            <person name="Doyle S."/>
        </authorList>
    </citation>
    <scope>NUCLEOTIDE SEQUENCE [LARGE SCALE GENOMIC DNA]</scope>
    <source>
        <strain evidence="3 4">NCTC10376</strain>
    </source>
</reference>
<feature type="region of interest" description="Disordered" evidence="1">
    <location>
        <begin position="1115"/>
        <end position="1138"/>
    </location>
</feature>
<dbReference type="Gene3D" id="2.160.20.160">
    <property type="match status" value="2"/>
</dbReference>
<feature type="compositionally biased region" description="Polar residues" evidence="1">
    <location>
        <begin position="479"/>
        <end position="494"/>
    </location>
</feature>
<feature type="compositionally biased region" description="Polar residues" evidence="1">
    <location>
        <begin position="1391"/>
        <end position="1406"/>
    </location>
</feature>
<dbReference type="InterPro" id="IPR011049">
    <property type="entry name" value="Serralysin-like_metalloprot_C"/>
</dbReference>
<name>A0A379F643_PROVU</name>
<feature type="domain" description="Bacterial Ig-like" evidence="2">
    <location>
        <begin position="417"/>
        <end position="494"/>
    </location>
</feature>
<dbReference type="Gene3D" id="2.60.40.10">
    <property type="entry name" value="Immunoglobulins"/>
    <property type="match status" value="6"/>
</dbReference>
<feature type="domain" description="Bacterial Ig-like" evidence="2">
    <location>
        <begin position="538"/>
        <end position="615"/>
    </location>
</feature>
<dbReference type="InterPro" id="IPR013783">
    <property type="entry name" value="Ig-like_fold"/>
</dbReference>
<dbReference type="RefSeq" id="WP_115370436.1">
    <property type="nucleotide sequence ID" value="NZ_UGTW01000001.1"/>
</dbReference>
<dbReference type="Pfam" id="PF19077">
    <property type="entry name" value="Big_13"/>
    <property type="match status" value="6"/>
</dbReference>
<feature type="region of interest" description="Disordered" evidence="1">
    <location>
        <begin position="1535"/>
        <end position="1602"/>
    </location>
</feature>
<dbReference type="SUPFAM" id="SSF51120">
    <property type="entry name" value="beta-Roll"/>
    <property type="match status" value="1"/>
</dbReference>
<feature type="compositionally biased region" description="Polar residues" evidence="1">
    <location>
        <begin position="1162"/>
        <end position="1175"/>
    </location>
</feature>
<dbReference type="InterPro" id="IPR044016">
    <property type="entry name" value="Big_13"/>
</dbReference>
<sequence length="2307" mass="237913">MRFIFSEKNSDTQVQLNPNVKHTVTAKPNEVYQLIDTETNLSPLDIKATRKSDDLILSSKEQELEVVIKDFWEECKPGEEQCYATLNVLDQNGVMGEVTLTQDGPVLEHLVAGETGTLSDNEDGIGLFLWVAGSIGSALAIFLANRNHGGDNKGDEADVTAPSKPGLTAEDDGSVSIDLPKDANKGDSVDVTFEDEEGNSNTVTLEKGDNGWTSSNPDLIPDTDNDKVTIPNDKIKDNSDVTASAKDPSGNKSDEVTVTAKPDPVTDMPILSIPEVADGYANADELKDGLQAEVTLPAGTVEGAEITLTITRPDKSTETVTHTVTKDEATVGKVSIDIPKDAVQNGQNSVDVSLTQGSNPAKPGNKVEFTVDGQIPGDTDGDGVVDTTPVVTIPEATNGVNAEELKDGVQTEVTVPGGSAEGDTLTLTITKPDGKTETVEHTLTADEVKVGKADVTIPADKVTPDGKYSVTAEIKDPAGNTSGQGQPTDFTVDTQIPGDTDGDGVVDTTPVVTIPEAANGVNAEELKDGVQTEVTVPGGSAEGDTLTLTITKPDGKTETVEHTLTADEVKVGKADVTIPADKVTPDGHYSVKAEITDPAGNTSGKGQSTDFTVDTEIPGDTDGDGVVDTTPVVTIPEATNGVNAEELKDGVQTEVTVPGGSAEGDTLTLTITKPDGSTETVEHTLTADEIKAGTAEVTIPADKVTVDGNYSVTAEITDPAGNTSGQGKPTDFTVDTVAPSAPILKAENDGSVSVELPKDANKGDTVEITFEDEKGDKQTVTMEKGDNGWTSSDPNLIPDSKDNTTTIPSDNVKDNSDVTATAKDPSGNESDPATVTSKTDGVADTPILNIPEVVDGYANADELKDGLQAEVALPAGTVEGAEITLTITRPDKSTETVTHTVTKDEATAGKVSMDIPKDAVQNGQNSVDVSLTQGSNPAKPGNKVEFAVDGQIPGDTDGDGVVDTTPVVTIPEATNGVNAEELKDGVQTEVTVPGGSAEGDTLTLTITKPDGKTETVEHTLTADEVKAGKVDVTIPADKVTADGKYTVTAEITDLAGNTSGKGQPTDFTVDTVAPSAPVLKAEDDGSISVELPKDANKGDTVEITFEDEKGDKHTVTLEKGDNGWTSDTPALIPDSNGDKATIPADNVKDNSEVTAVAKDPSGNESDPATVTSKTDGVTDAPVLNIPEVADGYANADELKDGLQAEVTLPAGTVEGAEITLTITRPDKSTETVTHTVTKDEATVGKVSIDIPKDAVQNGQNSVDVSLTQGSNPAKPGNKVEFAVDGQIPGDTDGDGVVDTTPVVTIPEATNGVNAEELKDGVQTEVTVPGGSAEGDTLTLTITKPDGKTETVEHTLTADEVKVGKADVTIPADKVTPDGKYSVTAEIKDPAGNTSGQGQPTDFTVDTQIPGDTDGDGVVDTTPVVTIPEAANGVNAEELKDGVQTEVTVPGGSAEGDTLTLTITKPDGKTETVEHTLTADEVKAGKADITIPADKVTPDGHYSVKAEITDPAGNTSGEGKPADFMVDTVAPSAPVLNAEDNGSVSVELPKDANKGDTVEITFEDENGDKQTVTMEKGDNGWTSSDPNLIPDSNGDSTTIPYDNVKDNSEVTAVAKDPSGNESDPATATSKTDVLPTVSISVDTTSTDDKGDKIGAAASVSGKVIDVPATIEDNDDTTGLVYTVALDHVASQDVTVTISLTNGAGYASAPDYSTLAGSQHDGKITLHGDTGKVTYDGASTVTVVIPAGSKSVSFIVDPTMEANQNAFNAEGMEKVVATITGTSDNATVVTDTVNNAGASATGVIYDGNPISLRNLDGDFTLKYSLSSSVAEGGDFGYTIGVNSGKNDPMVTTNYNDTLYVGYYQDGMETASYSNVASSLDNGADGAKTDGSASITTVDLGAGDDLMVIRGNMLTNTRVYAGEGKDTFTMDGMNTAMRVMYAGSYLFMEAGDDTVTIKRTGNLANDGQIYLGSGSDTYIQGDAKTENNTELSGLLDLGSGTQAKSNLPKEYLSVYQDGSNLSLGNDNNIDATTDVNTVTIYGSVSGEILGGYGSDNITVTKNLTGNISVGDNADTLTAGWIYGGNTVSMGDGNDTVTVLDGAYNTTISLGAGDDVFDTTSGVMGDSVYNTIVNGEDGNDTFKLGTIAKNLIIDAGAGDDTVVLTKDYDSTSSGNQGYIKGGEGSDTLVLTGTISVNLASSKNEGITGFEKVDMTVGSDLKASNESQLVKLTASDVLGMNTNSTIYISGDANDKVDLGADGAGSLGTFTATATTVKATALDGTEHTYTLYSSVSGANVYIDNNIIDNGGVF</sequence>
<feature type="domain" description="Bacterial Ig-like" evidence="2">
    <location>
        <begin position="1329"/>
        <end position="1406"/>
    </location>
</feature>
<feature type="domain" description="Bacterial Ig-like" evidence="2">
    <location>
        <begin position="1450"/>
        <end position="1527"/>
    </location>
</feature>
<evidence type="ECO:0000313" key="4">
    <source>
        <dbReference type="Proteomes" id="UP000254331"/>
    </source>
</evidence>
<organism evidence="3 4">
    <name type="scientific">Proteus vulgaris</name>
    <dbReference type="NCBI Taxonomy" id="585"/>
    <lineage>
        <taxon>Bacteria</taxon>
        <taxon>Pseudomonadati</taxon>
        <taxon>Pseudomonadota</taxon>
        <taxon>Gammaproteobacteria</taxon>
        <taxon>Enterobacterales</taxon>
        <taxon>Morganellaceae</taxon>
        <taxon>Proteus</taxon>
    </lineage>
</organism>
<feature type="region of interest" description="Disordered" evidence="1">
    <location>
        <begin position="150"/>
        <end position="257"/>
    </location>
</feature>
<accession>A0A379F643</accession>
<feature type="domain" description="Bacterial Ig-like" evidence="2">
    <location>
        <begin position="994"/>
        <end position="1071"/>
    </location>
</feature>
<feature type="compositionally biased region" description="Basic and acidic residues" evidence="1">
    <location>
        <begin position="1547"/>
        <end position="1556"/>
    </location>
</feature>
<feature type="region of interest" description="Disordered" evidence="1">
    <location>
        <begin position="1385"/>
        <end position="1417"/>
    </location>
</feature>
<proteinExistence type="predicted"/>
<evidence type="ECO:0000259" key="2">
    <source>
        <dbReference type="Pfam" id="PF19077"/>
    </source>
</evidence>
<feature type="domain" description="Bacterial Ig-like" evidence="2">
    <location>
        <begin position="659"/>
        <end position="736"/>
    </location>
</feature>
<dbReference type="Proteomes" id="UP000254331">
    <property type="component" value="Unassembled WGS sequence"/>
</dbReference>
<feature type="region of interest" description="Disordered" evidence="1">
    <location>
        <begin position="748"/>
        <end position="840"/>
    </location>
</feature>
<feature type="compositionally biased region" description="Basic and acidic residues" evidence="1">
    <location>
        <begin position="756"/>
        <end position="777"/>
    </location>
</feature>
<protein>
    <submittedName>
        <fullName evidence="3">Toxin</fullName>
    </submittedName>
</protein>
<evidence type="ECO:0000256" key="1">
    <source>
        <dbReference type="SAM" id="MobiDB-lite"/>
    </source>
</evidence>
<feature type="region of interest" description="Disordered" evidence="1">
    <location>
        <begin position="473"/>
        <end position="505"/>
    </location>
</feature>
<feature type="region of interest" description="Disordered" evidence="1">
    <location>
        <begin position="1157"/>
        <end position="1178"/>
    </location>
</feature>
<evidence type="ECO:0000313" key="3">
    <source>
        <dbReference type="EMBL" id="SUC15084.1"/>
    </source>
</evidence>
<feature type="compositionally biased region" description="Basic and acidic residues" evidence="1">
    <location>
        <begin position="179"/>
        <end position="188"/>
    </location>
</feature>